<dbReference type="OrthoDB" id="18431at2759"/>
<keyword evidence="3" id="KW-1185">Reference proteome</keyword>
<gene>
    <name evidence="2" type="ORF">Pmar_PMAR026320</name>
</gene>
<feature type="compositionally biased region" description="Basic and acidic residues" evidence="1">
    <location>
        <begin position="223"/>
        <end position="235"/>
    </location>
</feature>
<protein>
    <submittedName>
        <fullName evidence="2">Uncharacterized protein</fullName>
    </submittedName>
</protein>
<evidence type="ECO:0000256" key="1">
    <source>
        <dbReference type="SAM" id="MobiDB-lite"/>
    </source>
</evidence>
<proteinExistence type="predicted"/>
<dbReference type="AlphaFoldDB" id="C5L407"/>
<sequence>MQCVSHLAESGLSPASSLLYISLTRVLCAFSICQLDESLAGKSLDVLSALLPAVISQAHGELEEWLPLWIPTVTSVATIIVRTQHEPLIGRAENTLRVLLLEGPQSQIPSQYWVKLVSDIFIPLLQRYHSPTLSKVALRVVLYHLSKSQGLWGHPIPSLVEAVCKCPDADHDEGLIQGVRNLLMVTATDPDLRDTDTAHQLLDTVIRLLPVAAEGLEAILNWDQEKEKKQTDDRSSGNGDPVENEPTQSNNVRQIDDVSPKGSTKEGGHSGQIPAEQHPQ</sequence>
<evidence type="ECO:0000313" key="2">
    <source>
        <dbReference type="EMBL" id="EER08536.1"/>
    </source>
</evidence>
<feature type="region of interest" description="Disordered" evidence="1">
    <location>
        <begin position="223"/>
        <end position="280"/>
    </location>
</feature>
<dbReference type="EMBL" id="GG678932">
    <property type="protein sequence ID" value="EER08536.1"/>
    <property type="molecule type" value="Genomic_DNA"/>
</dbReference>
<evidence type="ECO:0000313" key="3">
    <source>
        <dbReference type="Proteomes" id="UP000007800"/>
    </source>
</evidence>
<dbReference type="Proteomes" id="UP000007800">
    <property type="component" value="Unassembled WGS sequence"/>
</dbReference>
<dbReference type="InParanoid" id="C5L407"/>
<reference evidence="2 3" key="1">
    <citation type="submission" date="2008-07" db="EMBL/GenBank/DDBJ databases">
        <authorList>
            <person name="El-Sayed N."/>
            <person name="Caler E."/>
            <person name="Inman J."/>
            <person name="Amedeo P."/>
            <person name="Hass B."/>
            <person name="Wortman J."/>
        </authorList>
    </citation>
    <scope>NUCLEOTIDE SEQUENCE [LARGE SCALE GENOMIC DNA]</scope>
    <source>
        <strain evidence="3">ATCC 50983 / TXsc</strain>
    </source>
</reference>
<dbReference type="RefSeq" id="XP_002776720.1">
    <property type="nucleotide sequence ID" value="XM_002776674.1"/>
</dbReference>
<dbReference type="GeneID" id="9042149"/>
<organism evidence="3">
    <name type="scientific">Perkinsus marinus (strain ATCC 50983 / TXsc)</name>
    <dbReference type="NCBI Taxonomy" id="423536"/>
    <lineage>
        <taxon>Eukaryota</taxon>
        <taxon>Sar</taxon>
        <taxon>Alveolata</taxon>
        <taxon>Perkinsozoa</taxon>
        <taxon>Perkinsea</taxon>
        <taxon>Perkinsida</taxon>
        <taxon>Perkinsidae</taxon>
        <taxon>Perkinsus</taxon>
    </lineage>
</organism>
<accession>C5L407</accession>
<name>C5L407_PERM5</name>
<feature type="compositionally biased region" description="Basic and acidic residues" evidence="1">
    <location>
        <begin position="254"/>
        <end position="268"/>
    </location>
</feature>